<accession>X1EMN2</accession>
<feature type="non-terminal residue" evidence="1">
    <location>
        <position position="1"/>
    </location>
</feature>
<dbReference type="AlphaFoldDB" id="X1EMN2"/>
<dbReference type="EMBL" id="BART01030715">
    <property type="protein sequence ID" value="GAH18379.1"/>
    <property type="molecule type" value="Genomic_DNA"/>
</dbReference>
<organism evidence="1">
    <name type="scientific">marine sediment metagenome</name>
    <dbReference type="NCBI Taxonomy" id="412755"/>
    <lineage>
        <taxon>unclassified sequences</taxon>
        <taxon>metagenomes</taxon>
        <taxon>ecological metagenomes</taxon>
    </lineage>
</organism>
<comment type="caution">
    <text evidence="1">The sequence shown here is derived from an EMBL/GenBank/DDBJ whole genome shotgun (WGS) entry which is preliminary data.</text>
</comment>
<reference evidence="1" key="1">
    <citation type="journal article" date="2014" name="Front. Microbiol.">
        <title>High frequency of phylogenetically diverse reductive dehalogenase-homologous genes in deep subseafloor sedimentary metagenomes.</title>
        <authorList>
            <person name="Kawai M."/>
            <person name="Futagami T."/>
            <person name="Toyoda A."/>
            <person name="Takaki Y."/>
            <person name="Nishi S."/>
            <person name="Hori S."/>
            <person name="Arai W."/>
            <person name="Tsubouchi T."/>
            <person name="Morono Y."/>
            <person name="Uchiyama I."/>
            <person name="Ito T."/>
            <person name="Fujiyama A."/>
            <person name="Inagaki F."/>
            <person name="Takami H."/>
        </authorList>
    </citation>
    <scope>NUCLEOTIDE SEQUENCE</scope>
    <source>
        <strain evidence="1">Expedition CK06-06</strain>
    </source>
</reference>
<sequence length="69" mass="7699">ALDQFLRKDLTRDDILDALVLAVSAGFSSKSIKTVPLNPPRDPKGLPMQIVFFVLNRADTMDMPKELMP</sequence>
<protein>
    <submittedName>
        <fullName evidence="1">Uncharacterized protein</fullName>
    </submittedName>
</protein>
<name>X1EMN2_9ZZZZ</name>
<proteinExistence type="predicted"/>
<evidence type="ECO:0000313" key="1">
    <source>
        <dbReference type="EMBL" id="GAH18379.1"/>
    </source>
</evidence>
<gene>
    <name evidence="1" type="ORF">S01H4_53529</name>
</gene>